<dbReference type="PANTHER" id="PTHR48081:SF25">
    <property type="entry name" value="PUTATIVE (AFU_ORTHOLOGUE AFUA_3G11560)-RELATED"/>
    <property type="match status" value="1"/>
</dbReference>
<organism evidence="5 6">
    <name type="scientific">Elaphomyces granulatus</name>
    <dbReference type="NCBI Taxonomy" id="519963"/>
    <lineage>
        <taxon>Eukaryota</taxon>
        <taxon>Fungi</taxon>
        <taxon>Dikarya</taxon>
        <taxon>Ascomycota</taxon>
        <taxon>Pezizomycotina</taxon>
        <taxon>Eurotiomycetes</taxon>
        <taxon>Eurotiomycetidae</taxon>
        <taxon>Eurotiales</taxon>
        <taxon>Elaphomycetaceae</taxon>
        <taxon>Elaphomyces</taxon>
    </lineage>
</organism>
<comment type="caution">
    <text evidence="5">The sequence shown here is derived from an EMBL/GenBank/DDBJ whole genome shotgun (WGS) entry which is preliminary data.</text>
</comment>
<evidence type="ECO:0000313" key="6">
    <source>
        <dbReference type="Proteomes" id="UP000243515"/>
    </source>
</evidence>
<dbReference type="PROSITE" id="PS01173">
    <property type="entry name" value="LIPASE_GDXG_HIS"/>
    <property type="match status" value="1"/>
</dbReference>
<dbReference type="GO" id="GO:0016787">
    <property type="term" value="F:hydrolase activity"/>
    <property type="evidence" value="ECO:0007669"/>
    <property type="project" value="UniProtKB-KW"/>
</dbReference>
<dbReference type="Proteomes" id="UP000243515">
    <property type="component" value="Unassembled WGS sequence"/>
</dbReference>
<feature type="active site" evidence="3">
    <location>
        <position position="251"/>
    </location>
</feature>
<dbReference type="InterPro" id="IPR002168">
    <property type="entry name" value="Lipase_GDXG_HIS_AS"/>
</dbReference>
<sequence>MAIFNNNNYIVLLKTLLPRIPMILKTLVLNRLHLSSASAKQDSRTELTVAIIRSLINYSTPLSIGKQQRRSMRDQGIKGPMWVSKVCLPAPEDESEDVKVAVIEAINALKVSGEEDFEIPQVVPVEAEWTGYRRSISRDVDKGTDSLPDDMSEEEKYWELKKDSPANMVILYFHGGAFFLMDPSTHRVPVSYLSKLTGAPVLSVRYRLAPQHPFPAALLDALVAYLSLIAPPPGSLHAPVPPEKIVLAGDSSGGNLCLSLLQTLLTLRRINAPTVLFHGKEVSIQLPAGVATVSPWCDVTRSLPSVHANAMLDYIPPPHDAYGHRSAAGDHHPPYPPLPMQPDNIWPCSPPRVDLYSNASAVAHPLVSPLAARKELWENAPPVFIAMGEESLSDEGLITARKVHQAGGAVAVEQFEGMPHCFALLMLGAPAARRCFRGWATFCRDAVARQVDRIRTGHVSFIKRKLLSTIQIPFDEVHPLRDDEVEMLMQENMKRRVEGEKALRDQWRQRAKL</sequence>
<dbReference type="Gene3D" id="3.40.50.1820">
    <property type="entry name" value="alpha/beta hydrolase"/>
    <property type="match status" value="1"/>
</dbReference>
<protein>
    <recommendedName>
        <fullName evidence="4">Alpha/beta hydrolase fold-3 domain-containing protein</fullName>
    </recommendedName>
</protein>
<proteinExistence type="inferred from homology"/>
<feature type="domain" description="Alpha/beta hydrolase fold-3" evidence="4">
    <location>
        <begin position="354"/>
        <end position="423"/>
    </location>
</feature>
<dbReference type="EMBL" id="NPHW01004336">
    <property type="protein sequence ID" value="OXV08067.1"/>
    <property type="molecule type" value="Genomic_DNA"/>
</dbReference>
<dbReference type="SUPFAM" id="SSF53474">
    <property type="entry name" value="alpha/beta-Hydrolases"/>
    <property type="match status" value="1"/>
</dbReference>
<gene>
    <name evidence="5" type="ORF">Egran_04170</name>
</gene>
<dbReference type="InterPro" id="IPR033140">
    <property type="entry name" value="Lipase_GDXG_put_SER_AS"/>
</dbReference>
<evidence type="ECO:0000259" key="4">
    <source>
        <dbReference type="Pfam" id="PF07859"/>
    </source>
</evidence>
<dbReference type="OrthoDB" id="5354320at2759"/>
<dbReference type="InterPro" id="IPR029058">
    <property type="entry name" value="AB_hydrolase_fold"/>
</dbReference>
<evidence type="ECO:0000313" key="5">
    <source>
        <dbReference type="EMBL" id="OXV08067.1"/>
    </source>
</evidence>
<dbReference type="InterPro" id="IPR013094">
    <property type="entry name" value="AB_hydrolase_3"/>
</dbReference>
<reference evidence="5 6" key="1">
    <citation type="journal article" date="2015" name="Environ. Microbiol.">
        <title>Metagenome sequence of Elaphomyces granulatus from sporocarp tissue reveals Ascomycota ectomycorrhizal fingerprints of genome expansion and a Proteobacteria-rich microbiome.</title>
        <authorList>
            <person name="Quandt C.A."/>
            <person name="Kohler A."/>
            <person name="Hesse C.N."/>
            <person name="Sharpton T.J."/>
            <person name="Martin F."/>
            <person name="Spatafora J.W."/>
        </authorList>
    </citation>
    <scope>NUCLEOTIDE SEQUENCE [LARGE SCALE GENOMIC DNA]</scope>
    <source>
        <strain evidence="5 6">OSC145934</strain>
    </source>
</reference>
<keyword evidence="6" id="KW-1185">Reference proteome</keyword>
<dbReference type="AlphaFoldDB" id="A0A232LW79"/>
<keyword evidence="2" id="KW-0378">Hydrolase</keyword>
<evidence type="ECO:0000256" key="1">
    <source>
        <dbReference type="ARBA" id="ARBA00010515"/>
    </source>
</evidence>
<dbReference type="PANTHER" id="PTHR48081">
    <property type="entry name" value="AB HYDROLASE SUPERFAMILY PROTEIN C4A8.06C"/>
    <property type="match status" value="1"/>
</dbReference>
<comment type="similarity">
    <text evidence="1">Belongs to the 'GDXG' lipolytic enzyme family.</text>
</comment>
<dbReference type="PROSITE" id="PS01174">
    <property type="entry name" value="LIPASE_GDXG_SER"/>
    <property type="match status" value="1"/>
</dbReference>
<feature type="domain" description="Alpha/beta hydrolase fold-3" evidence="4">
    <location>
        <begin position="170"/>
        <end position="307"/>
    </location>
</feature>
<dbReference type="Pfam" id="PF07859">
    <property type="entry name" value="Abhydrolase_3"/>
    <property type="match status" value="2"/>
</dbReference>
<name>A0A232LW79_9EURO</name>
<dbReference type="InterPro" id="IPR050300">
    <property type="entry name" value="GDXG_lipolytic_enzyme"/>
</dbReference>
<evidence type="ECO:0000256" key="2">
    <source>
        <dbReference type="ARBA" id="ARBA00022801"/>
    </source>
</evidence>
<accession>A0A232LW79</accession>
<evidence type="ECO:0000256" key="3">
    <source>
        <dbReference type="PROSITE-ProRule" id="PRU10038"/>
    </source>
</evidence>